<dbReference type="Proteomes" id="UP000554837">
    <property type="component" value="Unassembled WGS sequence"/>
</dbReference>
<evidence type="ECO:0000313" key="3">
    <source>
        <dbReference type="Proteomes" id="UP000554837"/>
    </source>
</evidence>
<keyword evidence="1" id="KW-0472">Membrane</keyword>
<accession>A0A840S3T0</accession>
<feature type="transmembrane region" description="Helical" evidence="1">
    <location>
        <begin position="21"/>
        <end position="41"/>
    </location>
</feature>
<organism evidence="2 3">
    <name type="scientific">Inhella inkyongensis</name>
    <dbReference type="NCBI Taxonomy" id="392593"/>
    <lineage>
        <taxon>Bacteria</taxon>
        <taxon>Pseudomonadati</taxon>
        <taxon>Pseudomonadota</taxon>
        <taxon>Betaproteobacteria</taxon>
        <taxon>Burkholderiales</taxon>
        <taxon>Sphaerotilaceae</taxon>
        <taxon>Inhella</taxon>
    </lineage>
</organism>
<proteinExistence type="predicted"/>
<dbReference type="EMBL" id="JACHHO010000001">
    <property type="protein sequence ID" value="MBB5203311.1"/>
    <property type="molecule type" value="Genomic_DNA"/>
</dbReference>
<gene>
    <name evidence="2" type="ORF">HNQ51_000604</name>
</gene>
<keyword evidence="1" id="KW-0812">Transmembrane</keyword>
<evidence type="ECO:0000313" key="2">
    <source>
        <dbReference type="EMBL" id="MBB5203311.1"/>
    </source>
</evidence>
<sequence length="235" mass="24742">MIPREHHVAARRWSPSHQRGISLVFALLGLVTLTLGAVALLRAVDSGLLVLGNVSFKQETLAASSVGAESAINWLNNQANLDNNIPASGYSATLLPALEGGGPRSDLPANTPAVLIDWDGNSCAASGLNGRTVGACIGQPVSVQPPAGTLPGMTIQYYITRMCASVGPVQGNNCLRPSSVVGVDDTDAIEKGDKRYGKANPRPRTVPPQVAYYRIITRVTGVRGTVSYSETMVFF</sequence>
<comment type="caution">
    <text evidence="2">The sequence shown here is derived from an EMBL/GenBank/DDBJ whole genome shotgun (WGS) entry which is preliminary data.</text>
</comment>
<protein>
    <recommendedName>
        <fullName evidence="4">Tfp pilus assembly protein PilX</fullName>
    </recommendedName>
</protein>
<evidence type="ECO:0008006" key="4">
    <source>
        <dbReference type="Google" id="ProtNLM"/>
    </source>
</evidence>
<evidence type="ECO:0000256" key="1">
    <source>
        <dbReference type="SAM" id="Phobius"/>
    </source>
</evidence>
<keyword evidence="1" id="KW-1133">Transmembrane helix</keyword>
<dbReference type="AlphaFoldDB" id="A0A840S3T0"/>
<reference evidence="2 3" key="1">
    <citation type="submission" date="2020-08" db="EMBL/GenBank/DDBJ databases">
        <title>Genomic Encyclopedia of Type Strains, Phase IV (KMG-IV): sequencing the most valuable type-strain genomes for metagenomic binning, comparative biology and taxonomic classification.</title>
        <authorList>
            <person name="Goeker M."/>
        </authorList>
    </citation>
    <scope>NUCLEOTIDE SEQUENCE [LARGE SCALE GENOMIC DNA]</scope>
    <source>
        <strain evidence="2 3">DSM 23958</strain>
    </source>
</reference>
<keyword evidence="3" id="KW-1185">Reference proteome</keyword>
<name>A0A840S3T0_9BURK</name>